<dbReference type="GO" id="GO:0015293">
    <property type="term" value="F:symporter activity"/>
    <property type="evidence" value="ECO:0007669"/>
    <property type="project" value="UniProtKB-KW"/>
</dbReference>
<dbReference type="PANTHER" id="PTHR42865:SF7">
    <property type="entry name" value="PROTON_GLUTAMATE-ASPARTATE SYMPORTER"/>
    <property type="match status" value="1"/>
</dbReference>
<name>A0A0E4H3N5_9STRE</name>
<feature type="transmembrane region" description="Helical" evidence="7">
    <location>
        <begin position="141"/>
        <end position="159"/>
    </location>
</feature>
<evidence type="ECO:0000256" key="3">
    <source>
        <dbReference type="ARBA" id="ARBA00022475"/>
    </source>
</evidence>
<dbReference type="STRING" id="1608583.BN1356_00011"/>
<organism evidence="8 9">
    <name type="scientific">Streptococcus varani</name>
    <dbReference type="NCBI Taxonomy" id="1608583"/>
    <lineage>
        <taxon>Bacteria</taxon>
        <taxon>Bacillati</taxon>
        <taxon>Bacillota</taxon>
        <taxon>Bacilli</taxon>
        <taxon>Lactobacillales</taxon>
        <taxon>Streptococcaceae</taxon>
        <taxon>Streptococcus</taxon>
    </lineage>
</organism>
<comment type="subcellular location">
    <subcellularLocation>
        <location evidence="1">Cell membrane</location>
        <topology evidence="1">Multi-pass membrane protein</topology>
    </subcellularLocation>
</comment>
<dbReference type="OrthoDB" id="9768885at2"/>
<dbReference type="Pfam" id="PF00375">
    <property type="entry name" value="SDF"/>
    <property type="match status" value="1"/>
</dbReference>
<gene>
    <name evidence="8" type="ORF">BN1356_00011</name>
</gene>
<dbReference type="PRINTS" id="PR00173">
    <property type="entry name" value="EDTRNSPORT"/>
</dbReference>
<accession>A0A0E4H3N5</accession>
<keyword evidence="2" id="KW-0813">Transport</keyword>
<dbReference type="RefSeq" id="WP_093649380.1">
    <property type="nucleotide sequence ID" value="NZ_CTEN01000001.1"/>
</dbReference>
<dbReference type="SUPFAM" id="SSF118215">
    <property type="entry name" value="Proton glutamate symport protein"/>
    <property type="match status" value="1"/>
</dbReference>
<dbReference type="Proteomes" id="UP000198604">
    <property type="component" value="Unassembled WGS sequence"/>
</dbReference>
<dbReference type="InterPro" id="IPR001991">
    <property type="entry name" value="Na-dicarboxylate_symporter"/>
</dbReference>
<keyword evidence="3" id="KW-1003">Cell membrane</keyword>
<dbReference type="GO" id="GO:0005886">
    <property type="term" value="C:plasma membrane"/>
    <property type="evidence" value="ECO:0007669"/>
    <property type="project" value="UniProtKB-SubCell"/>
</dbReference>
<keyword evidence="9" id="KW-1185">Reference proteome</keyword>
<feature type="transmembrane region" description="Helical" evidence="7">
    <location>
        <begin position="12"/>
        <end position="30"/>
    </location>
</feature>
<dbReference type="InterPro" id="IPR036458">
    <property type="entry name" value="Na:dicarbo_symporter_sf"/>
</dbReference>
<sequence>MKELFRTYRSSILLLASMFIGGMIGFFWGPGASILQPVADTFLNLLYCCVVPLIFCSLSAAIAKMTDLSKLAKIMGIFLVLTLVTGVISCIFMLIPSILVDTGAGVTLNLTEQVDTANSSLNVLGMFTVGDFPLLLSKSHLMALIVFTVIFSIGIIQAGEKGKTIVDLMENLTAVIVKVIGIVMKIAPIGLGCYFAILIGNNGSNVVGPLSKAIGLYMVVIVLYFIVSQSLEAYFAAGMDGVKLWWKTCVPATLTALGTCSSAATLPINLEHAKKLGIPDEIADLVIPLGANLHKDGACVIQIIKIAFLCSVFDVNFVTPRNILMAIVVSVIASVVMGGIPAGGYVAEIFIISAFGFPPEAIPIMVLIGTITDAPATAVNVTGDTGLAMMIARIVEGKDWMKKGLLKKEEQVNI</sequence>
<evidence type="ECO:0000256" key="2">
    <source>
        <dbReference type="ARBA" id="ARBA00022448"/>
    </source>
</evidence>
<feature type="transmembrane region" description="Helical" evidence="7">
    <location>
        <begin position="179"/>
        <end position="201"/>
    </location>
</feature>
<keyword evidence="5 7" id="KW-1133">Transmembrane helix</keyword>
<proteinExistence type="predicted"/>
<evidence type="ECO:0000256" key="6">
    <source>
        <dbReference type="ARBA" id="ARBA00023136"/>
    </source>
</evidence>
<dbReference type="AlphaFoldDB" id="A0A0E4H3N5"/>
<keyword evidence="4 7" id="KW-0812">Transmembrane</keyword>
<feature type="transmembrane region" description="Helical" evidence="7">
    <location>
        <begin position="42"/>
        <end position="63"/>
    </location>
</feature>
<feature type="transmembrane region" description="Helical" evidence="7">
    <location>
        <begin position="75"/>
        <end position="99"/>
    </location>
</feature>
<feature type="transmembrane region" description="Helical" evidence="7">
    <location>
        <begin position="213"/>
        <end position="237"/>
    </location>
</feature>
<evidence type="ECO:0000256" key="4">
    <source>
        <dbReference type="ARBA" id="ARBA00022692"/>
    </source>
</evidence>
<protein>
    <submittedName>
        <fullName evidence="8">Serine/threonine transporter SstT</fullName>
    </submittedName>
</protein>
<feature type="transmembrane region" description="Helical" evidence="7">
    <location>
        <begin position="323"/>
        <end position="347"/>
    </location>
</feature>
<keyword evidence="6 7" id="KW-0472">Membrane</keyword>
<dbReference type="GO" id="GO:0006835">
    <property type="term" value="P:dicarboxylic acid transport"/>
    <property type="evidence" value="ECO:0007669"/>
    <property type="project" value="TreeGrafter"/>
</dbReference>
<reference evidence="9" key="1">
    <citation type="submission" date="2015-03" db="EMBL/GenBank/DDBJ databases">
        <authorList>
            <person name="Urmite Genomes"/>
        </authorList>
    </citation>
    <scope>NUCLEOTIDE SEQUENCE [LARGE SCALE GENOMIC DNA]</scope>
    <source>
        <strain evidence="9">FF10</strain>
    </source>
</reference>
<evidence type="ECO:0000256" key="5">
    <source>
        <dbReference type="ARBA" id="ARBA00022989"/>
    </source>
</evidence>
<evidence type="ECO:0000313" key="8">
    <source>
        <dbReference type="EMBL" id="CQR23640.1"/>
    </source>
</evidence>
<evidence type="ECO:0000313" key="9">
    <source>
        <dbReference type="Proteomes" id="UP000198604"/>
    </source>
</evidence>
<dbReference type="PANTHER" id="PTHR42865">
    <property type="entry name" value="PROTON/GLUTAMATE-ASPARTATE SYMPORTER"/>
    <property type="match status" value="1"/>
</dbReference>
<dbReference type="Gene3D" id="1.10.3860.10">
    <property type="entry name" value="Sodium:dicarboxylate symporter"/>
    <property type="match status" value="1"/>
</dbReference>
<evidence type="ECO:0000256" key="7">
    <source>
        <dbReference type="SAM" id="Phobius"/>
    </source>
</evidence>
<dbReference type="EMBL" id="CTEN01000001">
    <property type="protein sequence ID" value="CQR23640.1"/>
    <property type="molecule type" value="Genomic_DNA"/>
</dbReference>
<evidence type="ECO:0000256" key="1">
    <source>
        <dbReference type="ARBA" id="ARBA00004651"/>
    </source>
</evidence>